<reference evidence="1" key="2">
    <citation type="submission" date="2024-07" db="EMBL/GenBank/DDBJ databases">
        <title>Streptomyces haneummycinica sp. nov., a new antibiotic-producing actinobacterium isolated from marine sediment.</title>
        <authorList>
            <person name="Uemura M."/>
            <person name="Hamada M."/>
            <person name="Hirano S."/>
            <person name="Kobayashi K."/>
            <person name="Ohshiro T."/>
            <person name="Kobayashi T."/>
            <person name="Terahara T."/>
        </authorList>
    </citation>
    <scope>NUCLEOTIDE SEQUENCE</scope>
    <source>
        <strain evidence="1">KM77-8</strain>
    </source>
</reference>
<name>A0AAT9HRX9_9ACTN</name>
<protein>
    <submittedName>
        <fullName evidence="1">Uncharacterized protein</fullName>
    </submittedName>
</protein>
<sequence>MSVNDDVIKAGVASDADYMGRLFRDLQSVDDSNLYGSIPLCMAPYFSLVIHEAKGKPHAIDPSAFDGFSADAAEVSARARHSLKLFEDNRRGIDGQLEFFKNDILAKHSVRFLGNTWLPFARRWENDLGLFTYGGILVTTSHAAAFHLGIKPENLFRDDDGVYIRGTMEKVGRCFYGLGARLDAPGEDTFVRHLSGHLVKRADVRASDYYQRAFNGSATRGSTAY</sequence>
<dbReference type="EMBL" id="AP035768">
    <property type="protein sequence ID" value="BFO19940.1"/>
    <property type="molecule type" value="Genomic_DNA"/>
</dbReference>
<dbReference type="AlphaFoldDB" id="A0AAT9HRX9"/>
<reference evidence="1" key="1">
    <citation type="submission" date="2024-06" db="EMBL/GenBank/DDBJ databases">
        <authorList>
            <consortium name="consrtm"/>
            <person name="Uemura M."/>
            <person name="Terahara T."/>
        </authorList>
    </citation>
    <scope>NUCLEOTIDE SEQUENCE</scope>
    <source>
        <strain evidence="1">KM77-8</strain>
    </source>
</reference>
<evidence type="ECO:0000313" key="1">
    <source>
        <dbReference type="EMBL" id="BFO19940.1"/>
    </source>
</evidence>
<gene>
    <name evidence="1" type="ORF">SHKM778_63280</name>
</gene>
<organism evidence="1">
    <name type="scientific">Streptomyces haneummycinicus</name>
    <dbReference type="NCBI Taxonomy" id="3074435"/>
    <lineage>
        <taxon>Bacteria</taxon>
        <taxon>Bacillati</taxon>
        <taxon>Actinomycetota</taxon>
        <taxon>Actinomycetes</taxon>
        <taxon>Kitasatosporales</taxon>
        <taxon>Streptomycetaceae</taxon>
        <taxon>Streptomyces</taxon>
    </lineage>
</organism>
<proteinExistence type="predicted"/>
<accession>A0AAT9HRX9</accession>